<keyword evidence="2" id="KW-1185">Reference proteome</keyword>
<proteinExistence type="predicted"/>
<dbReference type="EMBL" id="JAGGJR010000003">
    <property type="protein sequence ID" value="MBP1872796.1"/>
    <property type="molecule type" value="Genomic_DNA"/>
</dbReference>
<name>A0ACC5SVB4_ENSAD</name>
<evidence type="ECO:0000313" key="2">
    <source>
        <dbReference type="Proteomes" id="UP000823773"/>
    </source>
</evidence>
<protein>
    <submittedName>
        <fullName evidence="1">Uncharacterized protein</fullName>
    </submittedName>
</protein>
<accession>A0ACC5SVB4</accession>
<reference evidence="1" key="1">
    <citation type="submission" date="2021-03" db="EMBL/GenBank/DDBJ databases">
        <title>Genomic Encyclopedia of Type Strains, Phase IV (KMG-IV): sequencing the most valuable type-strain genomes for metagenomic binning, comparative biology and taxonomic classification.</title>
        <authorList>
            <person name="Goeker M."/>
        </authorList>
    </citation>
    <scope>NUCLEOTIDE SEQUENCE</scope>
    <source>
        <strain evidence="1">DSM 18131</strain>
    </source>
</reference>
<organism evidence="1 2">
    <name type="scientific">Ensifer adhaerens</name>
    <name type="common">Sinorhizobium morelense</name>
    <dbReference type="NCBI Taxonomy" id="106592"/>
    <lineage>
        <taxon>Bacteria</taxon>
        <taxon>Pseudomonadati</taxon>
        <taxon>Pseudomonadota</taxon>
        <taxon>Alphaproteobacteria</taxon>
        <taxon>Hyphomicrobiales</taxon>
        <taxon>Rhizobiaceae</taxon>
        <taxon>Sinorhizobium/Ensifer group</taxon>
        <taxon>Ensifer</taxon>
    </lineage>
</organism>
<comment type="caution">
    <text evidence="1">The sequence shown here is derived from an EMBL/GenBank/DDBJ whole genome shotgun (WGS) entry which is preliminary data.</text>
</comment>
<gene>
    <name evidence="1" type="ORF">J2Z19_002508</name>
</gene>
<sequence length="62" mass="6709">MGLDPDLWFGNVENAAAEIVGRETVQYVSNIYKYYVAYELLAEHAKETSAAKSPAAADASAQ</sequence>
<dbReference type="Proteomes" id="UP000823773">
    <property type="component" value="Unassembled WGS sequence"/>
</dbReference>
<evidence type="ECO:0000313" key="1">
    <source>
        <dbReference type="EMBL" id="MBP1872796.1"/>
    </source>
</evidence>